<dbReference type="GO" id="GO:0005886">
    <property type="term" value="C:plasma membrane"/>
    <property type="evidence" value="ECO:0007669"/>
    <property type="project" value="UniProtKB-SubCell"/>
</dbReference>
<dbReference type="GO" id="GO:0009055">
    <property type="term" value="F:electron transfer activity"/>
    <property type="evidence" value="ECO:0007669"/>
    <property type="project" value="TreeGrafter"/>
</dbReference>
<dbReference type="GO" id="GO:0019646">
    <property type="term" value="P:aerobic electron transport chain"/>
    <property type="evidence" value="ECO:0007669"/>
    <property type="project" value="TreeGrafter"/>
</dbReference>
<organism evidence="8 9">
    <name type="scientific">Azospirillum oryzae</name>
    <dbReference type="NCBI Taxonomy" id="286727"/>
    <lineage>
        <taxon>Bacteria</taxon>
        <taxon>Pseudomonadati</taxon>
        <taxon>Pseudomonadota</taxon>
        <taxon>Alphaproteobacteria</taxon>
        <taxon>Rhodospirillales</taxon>
        <taxon>Azospirillaceae</taxon>
        <taxon>Azospirillum</taxon>
    </lineage>
</organism>
<dbReference type="PANTHER" id="PTHR43141:SF4">
    <property type="entry name" value="CYTOCHROME BD2 SUBUNIT II"/>
    <property type="match status" value="1"/>
</dbReference>
<feature type="transmembrane region" description="Helical" evidence="7">
    <location>
        <begin position="12"/>
        <end position="42"/>
    </location>
</feature>
<comment type="subcellular location">
    <subcellularLocation>
        <location evidence="1">Cell membrane</location>
        <topology evidence="1">Multi-pass membrane protein</topology>
    </subcellularLocation>
</comment>
<evidence type="ECO:0000313" key="9">
    <source>
        <dbReference type="Proteomes" id="UP000192936"/>
    </source>
</evidence>
<keyword evidence="5 7" id="KW-1133">Transmembrane helix</keyword>
<evidence type="ECO:0000256" key="7">
    <source>
        <dbReference type="SAM" id="Phobius"/>
    </source>
</evidence>
<dbReference type="GO" id="GO:0070069">
    <property type="term" value="C:cytochrome complex"/>
    <property type="evidence" value="ECO:0007669"/>
    <property type="project" value="TreeGrafter"/>
</dbReference>
<dbReference type="RefSeq" id="WP_085086062.1">
    <property type="nucleotide sequence ID" value="NZ_FXAK01000005.1"/>
</dbReference>
<dbReference type="GO" id="GO:0016682">
    <property type="term" value="F:oxidoreductase activity, acting on diphenols and related substances as donors, oxygen as acceptor"/>
    <property type="evidence" value="ECO:0007669"/>
    <property type="project" value="TreeGrafter"/>
</dbReference>
<protein>
    <submittedName>
        <fullName evidence="8">Cytochrome bd-I ubiquinol oxidase subunit 2 apoprotein</fullName>
    </submittedName>
</protein>
<keyword evidence="3" id="KW-1003">Cell membrane</keyword>
<dbReference type="STRING" id="286727.SAMN02982917_2692"/>
<comment type="similarity">
    <text evidence="2">Belongs to the cytochrome ubiquinol oxidase subunit 2 family.</text>
</comment>
<feature type="transmembrane region" description="Helical" evidence="7">
    <location>
        <begin position="163"/>
        <end position="185"/>
    </location>
</feature>
<dbReference type="PANTHER" id="PTHR43141">
    <property type="entry name" value="CYTOCHROME BD2 SUBUNIT II"/>
    <property type="match status" value="1"/>
</dbReference>
<proteinExistence type="inferred from homology"/>
<dbReference type="Pfam" id="PF02322">
    <property type="entry name" value="Cyt_bd_oxida_II"/>
    <property type="match status" value="1"/>
</dbReference>
<evidence type="ECO:0000256" key="3">
    <source>
        <dbReference type="ARBA" id="ARBA00022475"/>
    </source>
</evidence>
<evidence type="ECO:0000256" key="1">
    <source>
        <dbReference type="ARBA" id="ARBA00004651"/>
    </source>
</evidence>
<evidence type="ECO:0000256" key="6">
    <source>
        <dbReference type="ARBA" id="ARBA00023136"/>
    </source>
</evidence>
<evidence type="ECO:0000256" key="5">
    <source>
        <dbReference type="ARBA" id="ARBA00022989"/>
    </source>
</evidence>
<evidence type="ECO:0000256" key="4">
    <source>
        <dbReference type="ARBA" id="ARBA00022692"/>
    </source>
</evidence>
<feature type="transmembrane region" description="Helical" evidence="7">
    <location>
        <begin position="89"/>
        <end position="110"/>
    </location>
</feature>
<evidence type="ECO:0000256" key="2">
    <source>
        <dbReference type="ARBA" id="ARBA00007543"/>
    </source>
</evidence>
<dbReference type="EMBL" id="FXAK01000005">
    <property type="protein sequence ID" value="SMF51001.1"/>
    <property type="molecule type" value="Genomic_DNA"/>
</dbReference>
<feature type="transmembrane region" description="Helical" evidence="7">
    <location>
        <begin position="201"/>
        <end position="221"/>
    </location>
</feature>
<feature type="transmembrane region" description="Helical" evidence="7">
    <location>
        <begin position="122"/>
        <end position="143"/>
    </location>
</feature>
<name>A0A1X7FF07_9PROT</name>
<dbReference type="NCBIfam" id="TIGR00203">
    <property type="entry name" value="cydB"/>
    <property type="match status" value="1"/>
</dbReference>
<sequence>MQEIAEGSLLTLIWVGIVGFAVFMYVLMDGFDLGIGILYPFAPTEEDRDTMMNTVAPVWDFNETWLVLGGAGLFAAFPIAYAVVLPAMYLPLLVMLIALIFRGVAFEFRFKARAGRHWWNRSFFLGSLLATFAQGVVLGSFIQGIPVYGRQFVGGMLHWLSPFSLFCGVALVVGYALLGATWLIWRTIGPLQDWCFRMARMLMLVVLAGVAVVSLWTPFLLPQIAERWFSLPNLIFLSPVPILTAVLAVALWRAIDRSRDVAPFVLSMALFGLSYLGLAISLWPHLIPPGVTVWEAAAPPETQVFLLVGMAFLIPAILGYTAYSYWIFRGKVTGAFGYH</sequence>
<dbReference type="InterPro" id="IPR003317">
    <property type="entry name" value="Cyt-d_oxidase_su2"/>
</dbReference>
<keyword evidence="4 7" id="KW-0812">Transmembrane</keyword>
<keyword evidence="6 7" id="KW-0472">Membrane</keyword>
<reference evidence="8 9" key="1">
    <citation type="submission" date="2017-04" db="EMBL/GenBank/DDBJ databases">
        <authorList>
            <person name="Afonso C.L."/>
            <person name="Miller P.J."/>
            <person name="Scott M.A."/>
            <person name="Spackman E."/>
            <person name="Goraichik I."/>
            <person name="Dimitrov K.M."/>
            <person name="Suarez D.L."/>
            <person name="Swayne D.E."/>
        </authorList>
    </citation>
    <scope>NUCLEOTIDE SEQUENCE [LARGE SCALE GENOMIC DNA]</scope>
    <source>
        <strain evidence="8 9">A2P</strain>
    </source>
</reference>
<evidence type="ECO:0000313" key="8">
    <source>
        <dbReference type="EMBL" id="SMF51001.1"/>
    </source>
</evidence>
<accession>A0A1X7FF07</accession>
<gene>
    <name evidence="8" type="ORF">SAMN02982917_2692</name>
</gene>
<dbReference type="OrthoDB" id="9776710at2"/>
<dbReference type="AlphaFoldDB" id="A0A1X7FF07"/>
<dbReference type="Proteomes" id="UP000192936">
    <property type="component" value="Unassembled WGS sequence"/>
</dbReference>
<feature type="transmembrane region" description="Helical" evidence="7">
    <location>
        <begin position="304"/>
        <end position="328"/>
    </location>
</feature>
<feature type="transmembrane region" description="Helical" evidence="7">
    <location>
        <begin position="233"/>
        <end position="252"/>
    </location>
</feature>
<feature type="transmembrane region" description="Helical" evidence="7">
    <location>
        <begin position="264"/>
        <end position="284"/>
    </location>
</feature>